<protein>
    <submittedName>
        <fullName evidence="3">Hydrolase</fullName>
    </submittedName>
</protein>
<evidence type="ECO:0000259" key="2">
    <source>
        <dbReference type="Pfam" id="PF03372"/>
    </source>
</evidence>
<feature type="domain" description="Endonuclease/exonuclease/phosphatase" evidence="2">
    <location>
        <begin position="65"/>
        <end position="315"/>
    </location>
</feature>
<dbReference type="InterPro" id="IPR036691">
    <property type="entry name" value="Endo/exonu/phosph_ase_sf"/>
</dbReference>
<dbReference type="SUPFAM" id="SSF56219">
    <property type="entry name" value="DNase I-like"/>
    <property type="match status" value="1"/>
</dbReference>
<reference evidence="3 4" key="1">
    <citation type="submission" date="2017-12" db="EMBL/GenBank/DDBJ databases">
        <title>Phylogenetic diversity of female urinary microbiome.</title>
        <authorList>
            <person name="Thomas-White K."/>
            <person name="Wolfe A.J."/>
        </authorList>
    </citation>
    <scope>NUCLEOTIDE SEQUENCE [LARGE SCALE GENOMIC DNA]</scope>
    <source>
        <strain evidence="3 4">UMB0844</strain>
    </source>
</reference>
<keyword evidence="1 3" id="KW-0378">Hydrolase</keyword>
<dbReference type="Proteomes" id="UP000234775">
    <property type="component" value="Unassembled WGS sequence"/>
</dbReference>
<dbReference type="InterPro" id="IPR051547">
    <property type="entry name" value="TDP2-like"/>
</dbReference>
<evidence type="ECO:0000313" key="4">
    <source>
        <dbReference type="Proteomes" id="UP000234775"/>
    </source>
</evidence>
<dbReference type="Gene3D" id="3.60.10.10">
    <property type="entry name" value="Endonuclease/exonuclease/phosphatase"/>
    <property type="match status" value="1"/>
</dbReference>
<dbReference type="EMBL" id="PKGZ01000002">
    <property type="protein sequence ID" value="PKY91765.1"/>
    <property type="molecule type" value="Genomic_DNA"/>
</dbReference>
<proteinExistence type="predicted"/>
<evidence type="ECO:0000256" key="1">
    <source>
        <dbReference type="ARBA" id="ARBA00022801"/>
    </source>
</evidence>
<dbReference type="AlphaFoldDB" id="A0A2I1K873"/>
<evidence type="ECO:0000313" key="3">
    <source>
        <dbReference type="EMBL" id="PKY91765.1"/>
    </source>
</evidence>
<name>A0A2I1K873_9LACT</name>
<dbReference type="GO" id="GO:0016787">
    <property type="term" value="F:hydrolase activity"/>
    <property type="evidence" value="ECO:0007669"/>
    <property type="project" value="UniProtKB-KW"/>
</dbReference>
<sequence>MLLRGKGIKKEQPEKILRLLFYNENEFYKIGSRGQRQRNQIAGKEYMKVLTLNTHAWLEEKTLEKIKEVAQVIAREDFDVISLQEVNQLVTAKEVDENCLGKYYQALDQEVRIKEDNYVWLLVQALNELRCSYYWTWAYSHLGYERFDEGVALLSKTSFSAEPIVVSACKDPNDYHRRVIIQAEIVTERGQLQVWSVHYSWWSKEEREDGFQREWRRTLEVSDHFVGPSLLLGDCNAPTHRRGESYDLLLKSRLKDSYYLAKKKRGKVTTLSGIAGWAQETPPQRIDHVFVTSPFQVEDYRVMFDGKEESVVSDHYGVSVSLRLE</sequence>
<keyword evidence="4" id="KW-1185">Reference proteome</keyword>
<gene>
    <name evidence="3" type="ORF">CYJ27_03595</name>
</gene>
<accession>A0A2I1K873</accession>
<dbReference type="Pfam" id="PF03372">
    <property type="entry name" value="Exo_endo_phos"/>
    <property type="match status" value="1"/>
</dbReference>
<organism evidence="3 4">
    <name type="scientific">Aerococcus christensenii</name>
    <dbReference type="NCBI Taxonomy" id="87541"/>
    <lineage>
        <taxon>Bacteria</taxon>
        <taxon>Bacillati</taxon>
        <taxon>Bacillota</taxon>
        <taxon>Bacilli</taxon>
        <taxon>Lactobacillales</taxon>
        <taxon>Aerococcaceae</taxon>
        <taxon>Aerococcus</taxon>
    </lineage>
</organism>
<dbReference type="InterPro" id="IPR005135">
    <property type="entry name" value="Endo/exonuclease/phosphatase"/>
</dbReference>
<dbReference type="PANTHER" id="PTHR15822:SF23">
    <property type="entry name" value="ENDONUCLEASE_EXONUCLEASE_PHOSPHATASE FAMILY PROTEIN"/>
    <property type="match status" value="1"/>
</dbReference>
<comment type="caution">
    <text evidence="3">The sequence shown here is derived from an EMBL/GenBank/DDBJ whole genome shotgun (WGS) entry which is preliminary data.</text>
</comment>
<dbReference type="PANTHER" id="PTHR15822">
    <property type="entry name" value="TRAF AND TNF RECEPTOR-ASSOCIATED PROTEIN"/>
    <property type="match status" value="1"/>
</dbReference>
<dbReference type="CDD" id="cd09079">
    <property type="entry name" value="RgfB-like"/>
    <property type="match status" value="1"/>
</dbReference>